<dbReference type="Pfam" id="PF22936">
    <property type="entry name" value="Pol_BBD"/>
    <property type="match status" value="1"/>
</dbReference>
<dbReference type="InterPro" id="IPR013103">
    <property type="entry name" value="RVT_2"/>
</dbReference>
<feature type="compositionally biased region" description="Polar residues" evidence="1">
    <location>
        <begin position="182"/>
        <end position="195"/>
    </location>
</feature>
<evidence type="ECO:0000256" key="1">
    <source>
        <dbReference type="SAM" id="MobiDB-lite"/>
    </source>
</evidence>
<comment type="caution">
    <text evidence="5">The sequence shown here is derived from an EMBL/GenBank/DDBJ whole genome shotgun (WGS) entry which is preliminary data.</text>
</comment>
<feature type="compositionally biased region" description="Basic and acidic residues" evidence="1">
    <location>
        <begin position="25"/>
        <end position="47"/>
    </location>
</feature>
<dbReference type="Pfam" id="PF07727">
    <property type="entry name" value="RVT_2"/>
    <property type="match status" value="1"/>
</dbReference>
<evidence type="ECO:0008006" key="7">
    <source>
        <dbReference type="Google" id="ProtNLM"/>
    </source>
</evidence>
<keyword evidence="6" id="KW-1185">Reference proteome</keyword>
<protein>
    <recommendedName>
        <fullName evidence="7">Reverse transcriptase Ty1/copia-type domain-containing protein</fullName>
    </recommendedName>
</protein>
<organism evidence="5 6">
    <name type="scientific">Escallonia rubra</name>
    <dbReference type="NCBI Taxonomy" id="112253"/>
    <lineage>
        <taxon>Eukaryota</taxon>
        <taxon>Viridiplantae</taxon>
        <taxon>Streptophyta</taxon>
        <taxon>Embryophyta</taxon>
        <taxon>Tracheophyta</taxon>
        <taxon>Spermatophyta</taxon>
        <taxon>Magnoliopsida</taxon>
        <taxon>eudicotyledons</taxon>
        <taxon>Gunneridae</taxon>
        <taxon>Pentapetalae</taxon>
        <taxon>asterids</taxon>
        <taxon>campanulids</taxon>
        <taxon>Escalloniales</taxon>
        <taxon>Escalloniaceae</taxon>
        <taxon>Escallonia</taxon>
    </lineage>
</organism>
<gene>
    <name evidence="5" type="ORF">RJ640_023686</name>
</gene>
<evidence type="ECO:0000259" key="4">
    <source>
        <dbReference type="Pfam" id="PF25597"/>
    </source>
</evidence>
<dbReference type="InterPro" id="IPR054722">
    <property type="entry name" value="PolX-like_BBD"/>
</dbReference>
<reference evidence="5" key="1">
    <citation type="submission" date="2022-12" db="EMBL/GenBank/DDBJ databases">
        <title>Draft genome assemblies for two species of Escallonia (Escalloniales).</title>
        <authorList>
            <person name="Chanderbali A."/>
            <person name="Dervinis C."/>
            <person name="Anghel I."/>
            <person name="Soltis D."/>
            <person name="Soltis P."/>
            <person name="Zapata F."/>
        </authorList>
    </citation>
    <scope>NUCLEOTIDE SEQUENCE</scope>
    <source>
        <strain evidence="5">UCBG92.1500</strain>
        <tissue evidence="5">Leaf</tissue>
    </source>
</reference>
<feature type="region of interest" description="Disordered" evidence="1">
    <location>
        <begin position="172"/>
        <end position="200"/>
    </location>
</feature>
<feature type="domain" description="Retrovirus-related Pol polyprotein from transposon TNT 1-94-like beta-barrel" evidence="3">
    <location>
        <begin position="65"/>
        <end position="105"/>
    </location>
</feature>
<feature type="domain" description="Retroviral polymerase SH3-like" evidence="4">
    <location>
        <begin position="122"/>
        <end position="157"/>
    </location>
</feature>
<dbReference type="EMBL" id="JAVXUO010001129">
    <property type="protein sequence ID" value="KAK2985719.1"/>
    <property type="molecule type" value="Genomic_DNA"/>
</dbReference>
<evidence type="ECO:0000313" key="6">
    <source>
        <dbReference type="Proteomes" id="UP001187471"/>
    </source>
</evidence>
<accession>A0AA88RHK8</accession>
<evidence type="ECO:0000259" key="2">
    <source>
        <dbReference type="Pfam" id="PF07727"/>
    </source>
</evidence>
<dbReference type="InterPro" id="IPR057670">
    <property type="entry name" value="SH3_retrovirus"/>
</dbReference>
<evidence type="ECO:0000259" key="3">
    <source>
        <dbReference type="Pfam" id="PF22936"/>
    </source>
</evidence>
<proteinExistence type="predicted"/>
<dbReference type="AlphaFoldDB" id="A0AA88RHK8"/>
<dbReference type="Pfam" id="PF25597">
    <property type="entry name" value="SH3_retrovirus"/>
    <property type="match status" value="1"/>
</dbReference>
<feature type="region of interest" description="Disordered" evidence="1">
    <location>
        <begin position="1"/>
        <end position="48"/>
    </location>
</feature>
<dbReference type="Proteomes" id="UP001187471">
    <property type="component" value="Unassembled WGS sequence"/>
</dbReference>
<sequence>MNINEKKDDTDKNQGDQGRGCGRGRSRDEPKEENVKNHYAEENKVGDDTVLLAREGSKEQKKSSWYLDTGSNNHMCGYKHMFIKMDESVTRNINFRDMSKILVKERVESNTTRGSEWIQANQQSKGYKLYNLVDKKIKVSEDMTFDAKCLWDWSDRDKEQYVFHPIDTNKKEVEEEPLKPVTPSSPAFPTQSGPTSSSSNSNCVKMFDDFKKKMANEFEMSDIGLMSYYLGIEVKQRDDGIFISQEAYAKEVLKKFKLQHSQYSHRDGKEVAETHQRRSNRYNIVQKLSWKFEVLDVH</sequence>
<feature type="compositionally biased region" description="Basic and acidic residues" evidence="1">
    <location>
        <begin position="1"/>
        <end position="14"/>
    </location>
</feature>
<feature type="domain" description="Reverse transcriptase Ty1/copia-type" evidence="2">
    <location>
        <begin position="203"/>
        <end position="260"/>
    </location>
</feature>
<evidence type="ECO:0000313" key="5">
    <source>
        <dbReference type="EMBL" id="KAK2985719.1"/>
    </source>
</evidence>
<name>A0AA88RHK8_9ASTE</name>